<dbReference type="InterPro" id="IPR046364">
    <property type="entry name" value="Exo70_C"/>
</dbReference>
<proteinExistence type="inferred from homology"/>
<organism evidence="7 8">
    <name type="scientific">Albula glossodonta</name>
    <name type="common">roundjaw bonefish</name>
    <dbReference type="NCBI Taxonomy" id="121402"/>
    <lineage>
        <taxon>Eukaryota</taxon>
        <taxon>Metazoa</taxon>
        <taxon>Chordata</taxon>
        <taxon>Craniata</taxon>
        <taxon>Vertebrata</taxon>
        <taxon>Euteleostomi</taxon>
        <taxon>Actinopterygii</taxon>
        <taxon>Neopterygii</taxon>
        <taxon>Teleostei</taxon>
        <taxon>Albuliformes</taxon>
        <taxon>Albulidae</taxon>
        <taxon>Albula</taxon>
    </lineage>
</organism>
<evidence type="ECO:0000256" key="4">
    <source>
        <dbReference type="ARBA" id="ARBA00026169"/>
    </source>
</evidence>
<evidence type="ECO:0000259" key="6">
    <source>
        <dbReference type="Pfam" id="PF03081"/>
    </source>
</evidence>
<dbReference type="InterPro" id="IPR004140">
    <property type="entry name" value="Exo70"/>
</dbReference>
<evidence type="ECO:0000313" key="8">
    <source>
        <dbReference type="Proteomes" id="UP000824540"/>
    </source>
</evidence>
<evidence type="ECO:0000256" key="2">
    <source>
        <dbReference type="ARBA" id="ARBA00022448"/>
    </source>
</evidence>
<sequence>MSPFLTCGAGKVLGNLQLNLLSKSKVYEDSALSAVFLLNNYNYILKSLEKSELIQLVAVTHRNVETSYRELIDQQMQTYQRSWVKVTDYVTDRNMPTFQQGTKGFNDGLEELCKIQKVWAIPDKEQRDAIRQAQKKVVSEAYRAFLQRYGNISFTKNPEKYHKYRPEQVEEMIERLFDTSA</sequence>
<dbReference type="OrthoDB" id="1922221at2759"/>
<dbReference type="AlphaFoldDB" id="A0A8T2MVJ2"/>
<keyword evidence="2 5" id="KW-0813">Transport</keyword>
<comment type="function">
    <text evidence="5">Component of the exocyst complex involved in the docking of exocytic vesicles with fusion sites on the plasma membrane.</text>
</comment>
<dbReference type="GO" id="GO:0006887">
    <property type="term" value="P:exocytosis"/>
    <property type="evidence" value="ECO:0007669"/>
    <property type="project" value="UniProtKB-KW"/>
</dbReference>
<dbReference type="SUPFAM" id="SSF74788">
    <property type="entry name" value="Cullin repeat-like"/>
    <property type="match status" value="1"/>
</dbReference>
<evidence type="ECO:0000256" key="1">
    <source>
        <dbReference type="ARBA" id="ARBA00006756"/>
    </source>
</evidence>
<dbReference type="GO" id="GO:0015031">
    <property type="term" value="P:protein transport"/>
    <property type="evidence" value="ECO:0007669"/>
    <property type="project" value="UniProtKB-KW"/>
</dbReference>
<dbReference type="Gene3D" id="1.20.1280.170">
    <property type="entry name" value="Exocyst complex component Exo70"/>
    <property type="match status" value="1"/>
</dbReference>
<reference evidence="7" key="1">
    <citation type="thesis" date="2021" institute="BYU ScholarsArchive" country="Provo, UT, USA">
        <title>Applications of and Algorithms for Genome Assembly and Genomic Analyses with an Emphasis on Marine Teleosts.</title>
        <authorList>
            <person name="Pickett B.D."/>
        </authorList>
    </citation>
    <scope>NUCLEOTIDE SEQUENCE</scope>
    <source>
        <strain evidence="7">HI-2016</strain>
    </source>
</reference>
<dbReference type="EMBL" id="JAFBMS010000991">
    <property type="protein sequence ID" value="KAG9329698.1"/>
    <property type="molecule type" value="Genomic_DNA"/>
</dbReference>
<evidence type="ECO:0000313" key="7">
    <source>
        <dbReference type="EMBL" id="KAG9329698.1"/>
    </source>
</evidence>
<evidence type="ECO:0000256" key="5">
    <source>
        <dbReference type="RuleBase" id="RU365026"/>
    </source>
</evidence>
<keyword evidence="3 5" id="KW-0268">Exocytosis</keyword>
<dbReference type="PANTHER" id="PTHR12542">
    <property type="entry name" value="EXOCYST COMPLEX PROTEIN EXO70"/>
    <property type="match status" value="1"/>
</dbReference>
<comment type="caution">
    <text evidence="7">The sequence shown here is derived from an EMBL/GenBank/DDBJ whole genome shotgun (WGS) entry which is preliminary data.</text>
</comment>
<keyword evidence="8" id="KW-1185">Reference proteome</keyword>
<dbReference type="PANTHER" id="PTHR12542:SF41">
    <property type="entry name" value="EXOCYST COMPLEX COMPONENT 7"/>
    <property type="match status" value="1"/>
</dbReference>
<dbReference type="GO" id="GO:0005546">
    <property type="term" value="F:phosphatidylinositol-4,5-bisphosphate binding"/>
    <property type="evidence" value="ECO:0007669"/>
    <property type="project" value="InterPro"/>
</dbReference>
<evidence type="ECO:0000256" key="3">
    <source>
        <dbReference type="ARBA" id="ARBA00022483"/>
    </source>
</evidence>
<name>A0A8T2MVJ2_9TELE</name>
<dbReference type="Proteomes" id="UP000824540">
    <property type="component" value="Unassembled WGS sequence"/>
</dbReference>
<gene>
    <name evidence="7" type="ORF">JZ751_030050</name>
</gene>
<protein>
    <recommendedName>
        <fullName evidence="4 5">Exocyst complex component 7</fullName>
    </recommendedName>
    <alternativeName>
        <fullName evidence="5">Exocyst complex component Exo70</fullName>
    </alternativeName>
</protein>
<dbReference type="InterPro" id="IPR016159">
    <property type="entry name" value="Cullin_repeat-like_dom_sf"/>
</dbReference>
<keyword evidence="5" id="KW-0653">Protein transport</keyword>
<dbReference type="Pfam" id="PF03081">
    <property type="entry name" value="Exo70_C"/>
    <property type="match status" value="1"/>
</dbReference>
<feature type="domain" description="Exocyst complex subunit Exo70 C-terminal" evidence="6">
    <location>
        <begin position="8"/>
        <end position="174"/>
    </location>
</feature>
<comment type="similarity">
    <text evidence="1 5">Belongs to the EXO70 family.</text>
</comment>
<dbReference type="GO" id="GO:0000145">
    <property type="term" value="C:exocyst"/>
    <property type="evidence" value="ECO:0007669"/>
    <property type="project" value="InterPro"/>
</dbReference>
<accession>A0A8T2MVJ2</accession>